<keyword evidence="3" id="KW-1185">Reference proteome</keyword>
<accession>A0AAE1Z6D2</accession>
<proteinExistence type="predicted"/>
<feature type="region of interest" description="Disordered" evidence="1">
    <location>
        <begin position="331"/>
        <end position="386"/>
    </location>
</feature>
<comment type="caution">
    <text evidence="2">The sequence shown here is derived from an EMBL/GenBank/DDBJ whole genome shotgun (WGS) entry which is preliminary data.</text>
</comment>
<feature type="compositionally biased region" description="Basic and acidic residues" evidence="1">
    <location>
        <begin position="331"/>
        <end position="361"/>
    </location>
</feature>
<gene>
    <name evidence="2" type="ORF">MN116_007629</name>
</gene>
<dbReference type="AlphaFoldDB" id="A0AAE1Z6D2"/>
<protein>
    <submittedName>
        <fullName evidence="2">Uncharacterized protein</fullName>
    </submittedName>
</protein>
<feature type="region of interest" description="Disordered" evidence="1">
    <location>
        <begin position="282"/>
        <end position="315"/>
    </location>
</feature>
<evidence type="ECO:0000313" key="3">
    <source>
        <dbReference type="Proteomes" id="UP001292079"/>
    </source>
</evidence>
<dbReference type="Proteomes" id="UP001292079">
    <property type="component" value="Unassembled WGS sequence"/>
</dbReference>
<organism evidence="2 3">
    <name type="scientific">Schistosoma mekongi</name>
    <name type="common">Parasitic worm</name>
    <dbReference type="NCBI Taxonomy" id="38744"/>
    <lineage>
        <taxon>Eukaryota</taxon>
        <taxon>Metazoa</taxon>
        <taxon>Spiralia</taxon>
        <taxon>Lophotrochozoa</taxon>
        <taxon>Platyhelminthes</taxon>
        <taxon>Trematoda</taxon>
        <taxon>Digenea</taxon>
        <taxon>Strigeidida</taxon>
        <taxon>Schistosomatoidea</taxon>
        <taxon>Schistosomatidae</taxon>
        <taxon>Schistosoma</taxon>
    </lineage>
</organism>
<reference evidence="2" key="2">
    <citation type="journal article" date="2023" name="Infect Dis Poverty">
        <title>Chromosome-scale genome of the human blood fluke Schistosoma mekongi and its implications for public health.</title>
        <authorList>
            <person name="Zhou M."/>
            <person name="Xu L."/>
            <person name="Xu D."/>
            <person name="Chen W."/>
            <person name="Khan J."/>
            <person name="Hu Y."/>
            <person name="Huang H."/>
            <person name="Wei H."/>
            <person name="Zhang Y."/>
            <person name="Chusongsang P."/>
            <person name="Tanasarnprasert K."/>
            <person name="Hu X."/>
            <person name="Limpanont Y."/>
            <person name="Lv Z."/>
        </authorList>
    </citation>
    <scope>NUCLEOTIDE SEQUENCE</scope>
    <source>
        <strain evidence="2">LV_2022a</strain>
    </source>
</reference>
<evidence type="ECO:0000256" key="1">
    <source>
        <dbReference type="SAM" id="MobiDB-lite"/>
    </source>
</evidence>
<feature type="compositionally biased region" description="Polar residues" evidence="1">
    <location>
        <begin position="377"/>
        <end position="386"/>
    </location>
</feature>
<dbReference type="EMBL" id="JALJAT010000006">
    <property type="protein sequence ID" value="KAK4468421.1"/>
    <property type="molecule type" value="Genomic_DNA"/>
</dbReference>
<evidence type="ECO:0000313" key="2">
    <source>
        <dbReference type="EMBL" id="KAK4468421.1"/>
    </source>
</evidence>
<feature type="compositionally biased region" description="Basic and acidic residues" evidence="1">
    <location>
        <begin position="288"/>
        <end position="300"/>
    </location>
</feature>
<sequence>MNIYERRKPLTDLQIKNRLSKLPILEQFDFLHGSDILLDRESEITLDLLAELRGHIHNALINIRNELLSDDLATEENAEEKPLPFDTTTRLGQRLARVAKVFIDSLKRPQTDSSIINHGAKYTSREALSESPSEIKFVNEQKTLRNKKSGKFANLVTSLQQKKQLAAVQSNNLPVLPEHEQDKQARSYLKEKLFDDLTDAAKREQEILMEKMKLQAMRFTSESVRQQDKVDMRINKAKGSKKKINDMPTDVAISQLLDRSHQLNEIYVKDREEHETALTVRIQQEQQLKSDHKYPRDDGKLIGNKSNQLDNKRFKMKRPLPALGCEMGHVEHEVESTERKQQQEDDEKLSEKKSKRLDNKQSKLKRPLPHLEDSDNQGEGSNGKNL</sequence>
<reference evidence="2" key="1">
    <citation type="submission" date="2022-04" db="EMBL/GenBank/DDBJ databases">
        <authorList>
            <person name="Xu L."/>
            <person name="Lv Z."/>
        </authorList>
    </citation>
    <scope>NUCLEOTIDE SEQUENCE</scope>
    <source>
        <strain evidence="2">LV_2022a</strain>
    </source>
</reference>
<name>A0AAE1Z6D2_SCHME</name>